<keyword evidence="3" id="KW-1185">Reference proteome</keyword>
<evidence type="ECO:0000256" key="1">
    <source>
        <dbReference type="SAM" id="MobiDB-lite"/>
    </source>
</evidence>
<comment type="caution">
    <text evidence="2">The sequence shown here is derived from an EMBL/GenBank/DDBJ whole genome shotgun (WGS) entry which is preliminary data.</text>
</comment>
<name>A0AAV4WW25_CAEEX</name>
<evidence type="ECO:0000313" key="3">
    <source>
        <dbReference type="Proteomes" id="UP001054945"/>
    </source>
</evidence>
<dbReference type="AlphaFoldDB" id="A0AAV4WW25"/>
<gene>
    <name evidence="2" type="ORF">CEXT_75821</name>
</gene>
<feature type="compositionally biased region" description="Basic and acidic residues" evidence="1">
    <location>
        <begin position="40"/>
        <end position="49"/>
    </location>
</feature>
<organism evidence="2 3">
    <name type="scientific">Caerostris extrusa</name>
    <name type="common">Bark spider</name>
    <name type="synonym">Caerostris bankana</name>
    <dbReference type="NCBI Taxonomy" id="172846"/>
    <lineage>
        <taxon>Eukaryota</taxon>
        <taxon>Metazoa</taxon>
        <taxon>Ecdysozoa</taxon>
        <taxon>Arthropoda</taxon>
        <taxon>Chelicerata</taxon>
        <taxon>Arachnida</taxon>
        <taxon>Araneae</taxon>
        <taxon>Araneomorphae</taxon>
        <taxon>Entelegynae</taxon>
        <taxon>Araneoidea</taxon>
        <taxon>Araneidae</taxon>
        <taxon>Caerostris</taxon>
    </lineage>
</organism>
<feature type="region of interest" description="Disordered" evidence="1">
    <location>
        <begin position="23"/>
        <end position="53"/>
    </location>
</feature>
<evidence type="ECO:0000313" key="2">
    <source>
        <dbReference type="EMBL" id="GIY86696.1"/>
    </source>
</evidence>
<dbReference type="EMBL" id="BPLR01016835">
    <property type="protein sequence ID" value="GIY86696.1"/>
    <property type="molecule type" value="Genomic_DNA"/>
</dbReference>
<sequence>MPSAIDAKFPSFQVQGVKILRGRSVLGPDPNRRSGPLSSKWERSPERKGPGHLFKSIPEAIPRSICTILAWDSHKYLKRILAYSL</sequence>
<accession>A0AAV4WW25</accession>
<reference evidence="2 3" key="1">
    <citation type="submission" date="2021-06" db="EMBL/GenBank/DDBJ databases">
        <title>Caerostris extrusa draft genome.</title>
        <authorList>
            <person name="Kono N."/>
            <person name="Arakawa K."/>
        </authorList>
    </citation>
    <scope>NUCLEOTIDE SEQUENCE [LARGE SCALE GENOMIC DNA]</scope>
</reference>
<dbReference type="Proteomes" id="UP001054945">
    <property type="component" value="Unassembled WGS sequence"/>
</dbReference>
<protein>
    <submittedName>
        <fullName evidence="2">Uncharacterized protein</fullName>
    </submittedName>
</protein>
<proteinExistence type="predicted"/>